<evidence type="ECO:0000256" key="6">
    <source>
        <dbReference type="ARBA" id="ARBA00022517"/>
    </source>
</evidence>
<keyword evidence="5" id="KW-0963">Cytoplasm</keyword>
<dbReference type="AlphaFoldDB" id="A0AAV8Z270"/>
<feature type="region of interest" description="Disordered" evidence="11">
    <location>
        <begin position="18"/>
        <end position="38"/>
    </location>
</feature>
<dbReference type="GO" id="GO:0007517">
    <property type="term" value="P:muscle organ development"/>
    <property type="evidence" value="ECO:0007669"/>
    <property type="project" value="UniProtKB-KW"/>
</dbReference>
<accession>A0AAV8Z270</accession>
<dbReference type="FunFam" id="2.80.10.50:FF:000061">
    <property type="entry name" value="Protein FRG1"/>
    <property type="match status" value="1"/>
</dbReference>
<protein>
    <recommendedName>
        <fullName evidence="10">Protein FRG1 homolog</fullName>
    </recommendedName>
</protein>
<comment type="caution">
    <text evidence="12">The sequence shown here is derived from an EMBL/GenBank/DDBJ whole genome shotgun (WGS) entry which is preliminary data.</text>
</comment>
<dbReference type="EMBL" id="JAPWTK010000018">
    <property type="protein sequence ID" value="KAJ8958236.1"/>
    <property type="molecule type" value="Genomic_DNA"/>
</dbReference>
<evidence type="ECO:0000256" key="4">
    <source>
        <dbReference type="ARBA" id="ARBA00010878"/>
    </source>
</evidence>
<dbReference type="GO" id="GO:0005730">
    <property type="term" value="C:nucleolus"/>
    <property type="evidence" value="ECO:0007669"/>
    <property type="project" value="UniProtKB-SubCell"/>
</dbReference>
<dbReference type="GO" id="GO:0055120">
    <property type="term" value="C:striated muscle dense body"/>
    <property type="evidence" value="ECO:0007669"/>
    <property type="project" value="TreeGrafter"/>
</dbReference>
<dbReference type="GO" id="GO:0071013">
    <property type="term" value="C:catalytic step 2 spliceosome"/>
    <property type="evidence" value="ECO:0007669"/>
    <property type="project" value="TreeGrafter"/>
</dbReference>
<evidence type="ECO:0000256" key="8">
    <source>
        <dbReference type="ARBA" id="ARBA00022552"/>
    </source>
</evidence>
<gene>
    <name evidence="12" type="ORF">NQ318_017379</name>
</gene>
<dbReference type="InterPro" id="IPR008999">
    <property type="entry name" value="Actin-crosslinking"/>
</dbReference>
<comment type="subcellular location">
    <subcellularLocation>
        <location evidence="2">Cytoplasm</location>
    </subcellularLocation>
    <subcellularLocation>
        <location evidence="1">Nucleus</location>
        <location evidence="1">Cajal body</location>
    </subcellularLocation>
    <subcellularLocation>
        <location evidence="3">Nucleus</location>
        <location evidence="3">Nucleolus</location>
    </subcellularLocation>
</comment>
<evidence type="ECO:0000256" key="3">
    <source>
        <dbReference type="ARBA" id="ARBA00004604"/>
    </source>
</evidence>
<comment type="similarity">
    <text evidence="4">Belongs to the FRG1 family.</text>
</comment>
<evidence type="ECO:0000256" key="11">
    <source>
        <dbReference type="SAM" id="MobiDB-lite"/>
    </source>
</evidence>
<dbReference type="GO" id="GO:0051015">
    <property type="term" value="F:actin filament binding"/>
    <property type="evidence" value="ECO:0007669"/>
    <property type="project" value="TreeGrafter"/>
</dbReference>
<keyword evidence="9" id="KW-0539">Nucleus</keyword>
<evidence type="ECO:0000256" key="1">
    <source>
        <dbReference type="ARBA" id="ARBA00004408"/>
    </source>
</evidence>
<evidence type="ECO:0000256" key="2">
    <source>
        <dbReference type="ARBA" id="ARBA00004496"/>
    </source>
</evidence>
<dbReference type="Pfam" id="PF06229">
    <property type="entry name" value="FRG1"/>
    <property type="match status" value="1"/>
</dbReference>
<evidence type="ECO:0000256" key="5">
    <source>
        <dbReference type="ARBA" id="ARBA00022490"/>
    </source>
</evidence>
<feature type="compositionally biased region" description="Basic residues" evidence="11">
    <location>
        <begin position="18"/>
        <end position="29"/>
    </location>
</feature>
<keyword evidence="6" id="KW-0690">Ribosome biogenesis</keyword>
<dbReference type="Proteomes" id="UP001162162">
    <property type="component" value="Unassembled WGS sequence"/>
</dbReference>
<dbReference type="InterPro" id="IPR010414">
    <property type="entry name" value="FRG1"/>
</dbReference>
<dbReference type="Gene3D" id="2.80.10.50">
    <property type="match status" value="1"/>
</dbReference>
<dbReference type="SUPFAM" id="SSF50405">
    <property type="entry name" value="Actin-crosslinking proteins"/>
    <property type="match status" value="1"/>
</dbReference>
<dbReference type="CDD" id="cd23338">
    <property type="entry name" value="beta-trefoil_FSCN_FRG1"/>
    <property type="match status" value="1"/>
</dbReference>
<dbReference type="PANTHER" id="PTHR12928:SF0">
    <property type="entry name" value="FSHD REGION GENE 1"/>
    <property type="match status" value="1"/>
</dbReference>
<sequence length="259" mass="29748">MSEYDNVRVGKLVLKGEKLKHKKRKHKHNKHEEEKPRIDADSVKHGNWWRVTKVEEISGPVAIEFGNHTYVKALDNGLFTLGAPHNEGEGPSPEEILTAVTINERKVAFKSGYNKYLRVEKDGVVTGRSDAIGPMEQWEPIFQEDKMALQGYNDCFLTIDPEDDAVVANVKKAGSDQFIKIRSQTIKEENPLKDVPTEEHGNIEQTEINYVRKFQKFQDKKLKLCQDGMKNLKKAKEEGILHEAMLDRRSKMKADRYCK</sequence>
<evidence type="ECO:0000313" key="12">
    <source>
        <dbReference type="EMBL" id="KAJ8958236.1"/>
    </source>
</evidence>
<dbReference type="GO" id="GO:0015030">
    <property type="term" value="C:Cajal body"/>
    <property type="evidence" value="ECO:0007669"/>
    <property type="project" value="UniProtKB-SubCell"/>
</dbReference>
<reference evidence="12" key="1">
    <citation type="journal article" date="2023" name="Insect Mol. Biol.">
        <title>Genome sequencing provides insights into the evolution of gene families encoding plant cell wall-degrading enzymes in longhorned beetles.</title>
        <authorList>
            <person name="Shin N.R."/>
            <person name="Okamura Y."/>
            <person name="Kirsch R."/>
            <person name="Pauchet Y."/>
        </authorList>
    </citation>
    <scope>NUCLEOTIDE SEQUENCE</scope>
    <source>
        <strain evidence="12">AMC_N1</strain>
    </source>
</reference>
<proteinExistence type="inferred from homology"/>
<dbReference type="PANTHER" id="PTHR12928">
    <property type="entry name" value="FRG1 PROTEIN"/>
    <property type="match status" value="1"/>
</dbReference>
<keyword evidence="13" id="KW-1185">Reference proteome</keyword>
<organism evidence="12 13">
    <name type="scientific">Aromia moschata</name>
    <dbReference type="NCBI Taxonomy" id="1265417"/>
    <lineage>
        <taxon>Eukaryota</taxon>
        <taxon>Metazoa</taxon>
        <taxon>Ecdysozoa</taxon>
        <taxon>Arthropoda</taxon>
        <taxon>Hexapoda</taxon>
        <taxon>Insecta</taxon>
        <taxon>Pterygota</taxon>
        <taxon>Neoptera</taxon>
        <taxon>Endopterygota</taxon>
        <taxon>Coleoptera</taxon>
        <taxon>Polyphaga</taxon>
        <taxon>Cucujiformia</taxon>
        <taxon>Chrysomeloidea</taxon>
        <taxon>Cerambycidae</taxon>
        <taxon>Cerambycinae</taxon>
        <taxon>Callichromatini</taxon>
        <taxon>Aromia</taxon>
    </lineage>
</organism>
<evidence type="ECO:0000313" key="13">
    <source>
        <dbReference type="Proteomes" id="UP001162162"/>
    </source>
</evidence>
<evidence type="ECO:0000256" key="9">
    <source>
        <dbReference type="ARBA" id="ARBA00023242"/>
    </source>
</evidence>
<dbReference type="GO" id="GO:0006364">
    <property type="term" value="P:rRNA processing"/>
    <property type="evidence" value="ECO:0007669"/>
    <property type="project" value="UniProtKB-KW"/>
</dbReference>
<keyword evidence="7" id="KW-0517">Myogenesis</keyword>
<name>A0AAV8Z270_9CUCU</name>
<keyword evidence="8" id="KW-0698">rRNA processing</keyword>
<evidence type="ECO:0000256" key="7">
    <source>
        <dbReference type="ARBA" id="ARBA00022541"/>
    </source>
</evidence>
<evidence type="ECO:0000256" key="10">
    <source>
        <dbReference type="ARBA" id="ARBA00072064"/>
    </source>
</evidence>